<evidence type="ECO:0000313" key="2">
    <source>
        <dbReference type="EMBL" id="GJG60164.1"/>
    </source>
</evidence>
<reference evidence="2" key="1">
    <citation type="journal article" date="2022" name="Int. J. Syst. Evol. Microbiol.">
        <title>Prevotella lacticifex sp. nov., isolated from the rumen of cows.</title>
        <authorList>
            <person name="Shinkai T."/>
            <person name="Ikeyama N."/>
            <person name="Kumagai M."/>
            <person name="Ohmori H."/>
            <person name="Sakamoto M."/>
            <person name="Ohkuma M."/>
            <person name="Mitsumori M."/>
        </authorList>
    </citation>
    <scope>NUCLEOTIDE SEQUENCE</scope>
    <source>
        <strain evidence="2">R5076</strain>
    </source>
</reference>
<dbReference type="AlphaFoldDB" id="A0A9R1CCP7"/>
<evidence type="ECO:0000256" key="1">
    <source>
        <dbReference type="SAM" id="Phobius"/>
    </source>
</evidence>
<protein>
    <recommendedName>
        <fullName evidence="4">Mobilization protein</fullName>
    </recommendedName>
</protein>
<proteinExistence type="predicted"/>
<comment type="caution">
    <text evidence="2">The sequence shown here is derived from an EMBL/GenBank/DDBJ whole genome shotgun (WGS) entry which is preliminary data.</text>
</comment>
<feature type="transmembrane region" description="Helical" evidence="1">
    <location>
        <begin position="12"/>
        <end position="34"/>
    </location>
</feature>
<gene>
    <name evidence="2" type="ORF">PRLR5076_30150</name>
</gene>
<dbReference type="Proteomes" id="UP000825483">
    <property type="component" value="Unassembled WGS sequence"/>
</dbReference>
<sequence length="262" mass="30378">MISVKDQSLRDLCLLWGCPGVVFLTISMFVALKVGADFQQDGLAKWAAFLLCNLLLWLLYVMFQSILVDLLPKKWKGESPITRPLTEQDSVLPDDKVASENIEPATESEAVPLIQSEPIQYTQRCKEYELEQEKKRQETIAAIKDYTRHTMSPFVYDDGELEKLCNEIQKWAGDYTYTPAPVRLKQKLTTVDLRHFVWNIGERLGSKNDYSGYVRADFIKSMFPNIFMDMNLDSIRNFKFQPNKGNIVIDEPDDNDFHFHYE</sequence>
<evidence type="ECO:0008006" key="4">
    <source>
        <dbReference type="Google" id="ProtNLM"/>
    </source>
</evidence>
<keyword evidence="3" id="KW-1185">Reference proteome</keyword>
<name>A0A9R1CCP7_9BACT</name>
<feature type="transmembrane region" description="Helical" evidence="1">
    <location>
        <begin position="46"/>
        <end position="68"/>
    </location>
</feature>
<keyword evidence="1" id="KW-1133">Transmembrane helix</keyword>
<keyword evidence="1" id="KW-0472">Membrane</keyword>
<keyword evidence="1" id="KW-0812">Transmembrane</keyword>
<accession>A0A9R1CCP7</accession>
<evidence type="ECO:0000313" key="3">
    <source>
        <dbReference type="Proteomes" id="UP000825483"/>
    </source>
</evidence>
<dbReference type="EMBL" id="BPUB01000003">
    <property type="protein sequence ID" value="GJG60164.1"/>
    <property type="molecule type" value="Genomic_DNA"/>
</dbReference>
<organism evidence="2 3">
    <name type="scientific">Prevotella lacticifex</name>
    <dbReference type="NCBI Taxonomy" id="2854755"/>
    <lineage>
        <taxon>Bacteria</taxon>
        <taxon>Pseudomonadati</taxon>
        <taxon>Bacteroidota</taxon>
        <taxon>Bacteroidia</taxon>
        <taxon>Bacteroidales</taxon>
        <taxon>Prevotellaceae</taxon>
        <taxon>Prevotella</taxon>
    </lineage>
</organism>